<organism evidence="1 2">
    <name type="scientific">Duganella zoogloeoides</name>
    <dbReference type="NCBI Taxonomy" id="75659"/>
    <lineage>
        <taxon>Bacteria</taxon>
        <taxon>Pseudomonadati</taxon>
        <taxon>Pseudomonadota</taxon>
        <taxon>Betaproteobacteria</taxon>
        <taxon>Burkholderiales</taxon>
        <taxon>Oxalobacteraceae</taxon>
        <taxon>Telluria group</taxon>
        <taxon>Duganella</taxon>
    </lineage>
</organism>
<protein>
    <submittedName>
        <fullName evidence="1">Uncharacterized protein</fullName>
    </submittedName>
</protein>
<evidence type="ECO:0000313" key="1">
    <source>
        <dbReference type="EMBL" id="WQH07349.1"/>
    </source>
</evidence>
<name>A0ABZ0Y5M2_9BURK</name>
<proteinExistence type="predicted"/>
<sequence>MAAPAPGAGSRHPATTKVTMLDFDDTAARKRLLLLLLCSGLTACAVPVPSGLPFPGARETGQLVLVNRPLADAVADFNRNNCKEGKPIILLDPALGRKTLVGRYPVNAPEMFARDVSALFGVPVNIGDDHIAIGLR</sequence>
<reference evidence="1 2" key="1">
    <citation type="submission" date="2023-11" db="EMBL/GenBank/DDBJ databases">
        <title>MicrobeMod: A computational toolkit for identifying prokaryotic methylation and restriction-modification with nanopore sequencing.</title>
        <authorList>
            <person name="Crits-Christoph A."/>
            <person name="Kang S.C."/>
            <person name="Lee H."/>
            <person name="Ostrov N."/>
        </authorList>
    </citation>
    <scope>NUCLEOTIDE SEQUENCE [LARGE SCALE GENOMIC DNA]</scope>
    <source>
        <strain evidence="1 2">ATCC 25935</strain>
    </source>
</reference>
<evidence type="ECO:0000313" key="2">
    <source>
        <dbReference type="Proteomes" id="UP001326110"/>
    </source>
</evidence>
<dbReference type="GeneID" id="43165857"/>
<keyword evidence="2" id="KW-1185">Reference proteome</keyword>
<dbReference type="EMBL" id="CP140152">
    <property type="protein sequence ID" value="WQH07349.1"/>
    <property type="molecule type" value="Genomic_DNA"/>
</dbReference>
<dbReference type="Proteomes" id="UP001326110">
    <property type="component" value="Chromosome"/>
</dbReference>
<gene>
    <name evidence="1" type="ORF">SR858_13725</name>
</gene>
<dbReference type="RefSeq" id="WP_019924309.1">
    <property type="nucleotide sequence ID" value="NZ_CP140152.1"/>
</dbReference>
<accession>A0ABZ0Y5M2</accession>